<evidence type="ECO:0000256" key="2">
    <source>
        <dbReference type="ARBA" id="ARBA00022737"/>
    </source>
</evidence>
<dbReference type="HOGENOM" id="CLU_000837_8_8_1"/>
<dbReference type="SUPFAM" id="SSF52058">
    <property type="entry name" value="L domain-like"/>
    <property type="match status" value="1"/>
</dbReference>
<dbReference type="InterPro" id="IPR002182">
    <property type="entry name" value="NB-ARC"/>
</dbReference>
<dbReference type="PRINTS" id="PR00364">
    <property type="entry name" value="DISEASERSIST"/>
</dbReference>
<evidence type="ECO:0000259" key="6">
    <source>
        <dbReference type="Pfam" id="PF00931"/>
    </source>
</evidence>
<evidence type="ECO:0000256" key="4">
    <source>
        <dbReference type="ARBA" id="ARBA00022821"/>
    </source>
</evidence>
<keyword evidence="4" id="KW-0611">Plant defense</keyword>
<dbReference type="InterPro" id="IPR036388">
    <property type="entry name" value="WH-like_DNA-bd_sf"/>
</dbReference>
<accession>A0A061FDH1</accession>
<dbReference type="InterPro" id="IPR058922">
    <property type="entry name" value="WHD_DRP"/>
</dbReference>
<feature type="domain" description="R13L1/DRL21-like LRR repeat region" evidence="9">
    <location>
        <begin position="794"/>
        <end position="920"/>
    </location>
</feature>
<evidence type="ECO:0000259" key="9">
    <source>
        <dbReference type="Pfam" id="PF25019"/>
    </source>
</evidence>
<dbReference type="Gene3D" id="1.10.8.430">
    <property type="entry name" value="Helical domain of apoptotic protease-activating factors"/>
    <property type="match status" value="1"/>
</dbReference>
<dbReference type="SUPFAM" id="SSF52047">
    <property type="entry name" value="RNI-like"/>
    <property type="match status" value="1"/>
</dbReference>
<dbReference type="InterPro" id="IPR041118">
    <property type="entry name" value="Rx_N"/>
</dbReference>
<dbReference type="GO" id="GO:0005524">
    <property type="term" value="F:ATP binding"/>
    <property type="evidence" value="ECO:0007669"/>
    <property type="project" value="UniProtKB-KW"/>
</dbReference>
<evidence type="ECO:0000313" key="10">
    <source>
        <dbReference type="EMBL" id="EOY12539.1"/>
    </source>
</evidence>
<gene>
    <name evidence="10" type="ORF">TCM_031060</name>
</gene>
<dbReference type="Pfam" id="PF00931">
    <property type="entry name" value="NB-ARC"/>
    <property type="match status" value="1"/>
</dbReference>
<dbReference type="Pfam" id="PF25019">
    <property type="entry name" value="LRR_R13L1-DRL21"/>
    <property type="match status" value="2"/>
</dbReference>
<keyword evidence="5" id="KW-0067">ATP-binding</keyword>
<dbReference type="InterPro" id="IPR032675">
    <property type="entry name" value="LRR_dom_sf"/>
</dbReference>
<dbReference type="InterPro" id="IPR027417">
    <property type="entry name" value="P-loop_NTPase"/>
</dbReference>
<keyword evidence="11" id="KW-1185">Reference proteome</keyword>
<evidence type="ECO:0000313" key="11">
    <source>
        <dbReference type="Proteomes" id="UP000026915"/>
    </source>
</evidence>
<dbReference type="GO" id="GO:0006952">
    <property type="term" value="P:defense response"/>
    <property type="evidence" value="ECO:0007669"/>
    <property type="project" value="UniProtKB-KW"/>
</dbReference>
<organism evidence="10 11">
    <name type="scientific">Theobroma cacao</name>
    <name type="common">Cacao</name>
    <name type="synonym">Cocoa</name>
    <dbReference type="NCBI Taxonomy" id="3641"/>
    <lineage>
        <taxon>Eukaryota</taxon>
        <taxon>Viridiplantae</taxon>
        <taxon>Streptophyta</taxon>
        <taxon>Embryophyta</taxon>
        <taxon>Tracheophyta</taxon>
        <taxon>Spermatophyta</taxon>
        <taxon>Magnoliopsida</taxon>
        <taxon>eudicotyledons</taxon>
        <taxon>Gunneridae</taxon>
        <taxon>Pentapetalae</taxon>
        <taxon>rosids</taxon>
        <taxon>malvids</taxon>
        <taxon>Malvales</taxon>
        <taxon>Malvaceae</taxon>
        <taxon>Byttnerioideae</taxon>
        <taxon>Theobroma</taxon>
    </lineage>
</organism>
<dbReference type="GO" id="GO:0043531">
    <property type="term" value="F:ADP binding"/>
    <property type="evidence" value="ECO:0007669"/>
    <property type="project" value="InterPro"/>
</dbReference>
<dbReference type="Gene3D" id="1.20.5.4130">
    <property type="match status" value="1"/>
</dbReference>
<dbReference type="Gene3D" id="3.80.10.10">
    <property type="entry name" value="Ribonuclease Inhibitor"/>
    <property type="match status" value="3"/>
</dbReference>
<dbReference type="Pfam" id="PF23559">
    <property type="entry name" value="WHD_DRP"/>
    <property type="match status" value="1"/>
</dbReference>
<dbReference type="AlphaFoldDB" id="A0A061FDH1"/>
<feature type="domain" description="R13L1/DRL21-like LRR repeat region" evidence="9">
    <location>
        <begin position="1136"/>
        <end position="1203"/>
    </location>
</feature>
<evidence type="ECO:0000259" key="7">
    <source>
        <dbReference type="Pfam" id="PF18052"/>
    </source>
</evidence>
<evidence type="ECO:0000256" key="1">
    <source>
        <dbReference type="ARBA" id="ARBA00022614"/>
    </source>
</evidence>
<keyword evidence="1" id="KW-0433">Leucine-rich repeat</keyword>
<dbReference type="Gramene" id="EOY12539">
    <property type="protein sequence ID" value="EOY12539"/>
    <property type="gene ID" value="TCM_031060"/>
</dbReference>
<dbReference type="InterPro" id="IPR042197">
    <property type="entry name" value="Apaf_helical"/>
</dbReference>
<dbReference type="Pfam" id="PF18052">
    <property type="entry name" value="Rx_N"/>
    <property type="match status" value="1"/>
</dbReference>
<evidence type="ECO:0000259" key="8">
    <source>
        <dbReference type="Pfam" id="PF23559"/>
    </source>
</evidence>
<feature type="domain" description="Disease resistance protein winged helix" evidence="8">
    <location>
        <begin position="545"/>
        <end position="608"/>
    </location>
</feature>
<dbReference type="FunFam" id="3.40.50.300:FF:001091">
    <property type="entry name" value="Probable disease resistance protein At1g61300"/>
    <property type="match status" value="1"/>
</dbReference>
<dbReference type="EMBL" id="CM001885">
    <property type="protein sequence ID" value="EOY12539.1"/>
    <property type="molecule type" value="Genomic_DNA"/>
</dbReference>
<dbReference type="OMA" id="RTINFRY"/>
<name>A0A061FDH1_THECC</name>
<dbReference type="InParanoid" id="A0A061FDH1"/>
<dbReference type="PANTHER" id="PTHR36766:SF40">
    <property type="entry name" value="DISEASE RESISTANCE PROTEIN RGA3"/>
    <property type="match status" value="1"/>
</dbReference>
<keyword evidence="2" id="KW-0677">Repeat</keyword>
<feature type="domain" description="NB-ARC" evidence="6">
    <location>
        <begin position="292"/>
        <end position="462"/>
    </location>
</feature>
<proteinExistence type="predicted"/>
<dbReference type="SUPFAM" id="SSF52540">
    <property type="entry name" value="P-loop containing nucleoside triphosphate hydrolases"/>
    <property type="match status" value="1"/>
</dbReference>
<dbReference type="Gene3D" id="1.10.10.10">
    <property type="entry name" value="Winged helix-like DNA-binding domain superfamily/Winged helix DNA-binding domain"/>
    <property type="match status" value="1"/>
</dbReference>
<dbReference type="InterPro" id="IPR056789">
    <property type="entry name" value="LRR_R13L1-DRL21"/>
</dbReference>
<reference evidence="10 11" key="1">
    <citation type="journal article" date="2013" name="Genome Biol.">
        <title>The genome sequence of the most widely cultivated cacao type and its use to identify candidate genes regulating pod color.</title>
        <authorList>
            <person name="Motamayor J.C."/>
            <person name="Mockaitis K."/>
            <person name="Schmutz J."/>
            <person name="Haiminen N."/>
            <person name="Iii D.L."/>
            <person name="Cornejo O."/>
            <person name="Findley S.D."/>
            <person name="Zheng P."/>
            <person name="Utro F."/>
            <person name="Royaert S."/>
            <person name="Saski C."/>
            <person name="Jenkins J."/>
            <person name="Podicheti R."/>
            <person name="Zhao M."/>
            <person name="Scheffler B.E."/>
            <person name="Stack J.C."/>
            <person name="Feltus F.A."/>
            <person name="Mustiga G.M."/>
            <person name="Amores F."/>
            <person name="Phillips W."/>
            <person name="Marelli J.P."/>
            <person name="May G.D."/>
            <person name="Shapiro H."/>
            <person name="Ma J."/>
            <person name="Bustamante C.D."/>
            <person name="Schnell R.J."/>
            <person name="Main D."/>
            <person name="Gilbert D."/>
            <person name="Parida L."/>
            <person name="Kuhn D.N."/>
        </authorList>
    </citation>
    <scope>NUCLEOTIDE SEQUENCE [LARGE SCALE GENOMIC DNA]</scope>
    <source>
        <strain evidence="11">cv. Matina 1-6</strain>
    </source>
</reference>
<dbReference type="Gene3D" id="3.40.50.300">
    <property type="entry name" value="P-loop containing nucleotide triphosphate hydrolases"/>
    <property type="match status" value="1"/>
</dbReference>
<dbReference type="GO" id="GO:0051707">
    <property type="term" value="P:response to other organism"/>
    <property type="evidence" value="ECO:0007669"/>
    <property type="project" value="UniProtKB-ARBA"/>
</dbReference>
<dbReference type="Proteomes" id="UP000026915">
    <property type="component" value="Chromosome 7"/>
</dbReference>
<sequence length="1234" mass="141422">MQVYSQSISIAKVMTICCKRRYCYSTYGFQPANTNVKKSTRIDESEALLSTASSLSMLQFDGNSIERRDANDLPANSLPAIIEMQLVGLHSNPHIHVGVKIAILVEFSRSFYLLVIAHTLLQLSCRSMAESILYGAVSNILALLASSAWQDLGSNFGWKNELEKLRGTLRTIHTIILDAEKKQESDNIVKEWISWLEGVVYDADDLVDEFDYEILRQKVLARRQVRNFFSSSNPLAYSLKMGPRIKDIRERLDAVAADMAMFNLRGRVVELEAKNTYRETGSKEESEIIGREEHKQSIIASLLQEQNDYHGSIVVIVGFGGLGKTSLAQLVFKDAKVEKFFDRRIWVNVHEEFDVCKIFNKILRSLGGSEVDELDLDLVRRQLEKVLKGLKYLLVLDDLWKEDIGWDNFTKYMVFGSPKSKILVTTRNKDVASNMGVKHPYILKSLNEDHSWALFEQVTFKGQPQIDTELTVIAKDITRRCKGVPLAIKSLGGLMRQKPKEYWFSVQENEIWKLFKEKDIVLSVLRLSYIHLPRHLKQCFSFCSIFPKDFKMSKDLLIKSWRAQGYIQGMGEKDFNELLSKSFFQEEEKDDYGNIISCQMHGLIHDLALSVAESSFYLMKDEHAEVPRGVRHVLLEKFSKEVVLALSKTKGIRTINFRYEFIGDLFLLNVIFKSFSCLRMLNLSRMNIDILPNSISKLKHLRYLDLSGNGRLAVLPNAVTKLHTLQTLLLYSCKSLKELPRDTWQLISLEYLGIDGCDDLKCLPKGLGKLTSLQRLQRFIVNSVKKGFSGAATLNELRDLNDLGNYLSIENLDMVRNVELESMETNLKGKKRLQSLQLGWKDSASRDYRKDELLLDNLQPHHYLKELSVYGYEGAKFSRWLSYLKNLVKIHIYKSWNFQHVVTLPPLDELSSLQSITLEDLPLLEHVADGMGDHPSFPSHCFQSLQQLEIRNCPKLNGWWRTRNENQGSTAELPWFPCLSKLKIINCPKLTSMPLFPSVDQELSLEHTSIRPLRQTLKMKITKSCVTSEASSSGSTCSTAFPLSNLKCLTLAAVNDVNDLEALSEEFLQNLTFLTCLTFKDCDKLELLLPQKMNCLTSLQELWVENCSNLRALLDWIPRLTSLHTLTISKDSDLQHLPEGMRRLTSLRELWVVECSNLRSFPDWILDLTSLTTLKIWDCRKFQSLPDGMNRLTSLKHLSIKKCPQFLERRAKEIGIWPDPACIPSIEIDELWIQ</sequence>
<evidence type="ECO:0000256" key="3">
    <source>
        <dbReference type="ARBA" id="ARBA00022741"/>
    </source>
</evidence>
<dbReference type="PANTHER" id="PTHR36766">
    <property type="entry name" value="PLANT BROAD-SPECTRUM MILDEW RESISTANCE PROTEIN RPW8"/>
    <property type="match status" value="1"/>
</dbReference>
<keyword evidence="3" id="KW-0547">Nucleotide-binding</keyword>
<protein>
    <submittedName>
        <fullName evidence="10">Leucine-rich repeat containing protein, putative</fullName>
    </submittedName>
</protein>
<dbReference type="eggNOG" id="KOG4658">
    <property type="taxonomic scope" value="Eukaryota"/>
</dbReference>
<feature type="domain" description="Disease resistance N-terminal" evidence="7">
    <location>
        <begin position="136"/>
        <end position="224"/>
    </location>
</feature>
<evidence type="ECO:0000256" key="5">
    <source>
        <dbReference type="ARBA" id="ARBA00022840"/>
    </source>
</evidence>